<feature type="compositionally biased region" description="Polar residues" evidence="1">
    <location>
        <begin position="79"/>
        <end position="88"/>
    </location>
</feature>
<evidence type="ECO:0000313" key="2">
    <source>
        <dbReference type="EMBL" id="KAL0067715.1"/>
    </source>
</evidence>
<reference evidence="2 3" key="1">
    <citation type="submission" date="2024-05" db="EMBL/GenBank/DDBJ databases">
        <title>A draft genome resource for the thread blight pathogen Marasmius tenuissimus strain MS-2.</title>
        <authorList>
            <person name="Yulfo-Soto G.E."/>
            <person name="Baruah I.K."/>
            <person name="Amoako-Attah I."/>
            <person name="Bukari Y."/>
            <person name="Meinhardt L.W."/>
            <person name="Bailey B.A."/>
            <person name="Cohen S.P."/>
        </authorList>
    </citation>
    <scope>NUCLEOTIDE SEQUENCE [LARGE SCALE GENOMIC DNA]</scope>
    <source>
        <strain evidence="2 3">MS-2</strain>
    </source>
</reference>
<accession>A0ABR3A2L1</accession>
<organism evidence="2 3">
    <name type="scientific">Marasmius tenuissimus</name>
    <dbReference type="NCBI Taxonomy" id="585030"/>
    <lineage>
        <taxon>Eukaryota</taxon>
        <taxon>Fungi</taxon>
        <taxon>Dikarya</taxon>
        <taxon>Basidiomycota</taxon>
        <taxon>Agaricomycotina</taxon>
        <taxon>Agaricomycetes</taxon>
        <taxon>Agaricomycetidae</taxon>
        <taxon>Agaricales</taxon>
        <taxon>Marasmiineae</taxon>
        <taxon>Marasmiaceae</taxon>
        <taxon>Marasmius</taxon>
    </lineage>
</organism>
<name>A0ABR3A2L1_9AGAR</name>
<proteinExistence type="predicted"/>
<dbReference type="Proteomes" id="UP001437256">
    <property type="component" value="Unassembled WGS sequence"/>
</dbReference>
<sequence length="216" mass="23415">MSQAAGPQEELYNPYAFLGFIDKPSMNEGFGASGHISSSVEFDHQPRGDDGSQGIAPSTQSPTFDSDYCSLISPISSAGTSSATTYNHDPSPASAYHGGDFPVPNWPTQNYSTTARSGKPMGLRQTPQGGRTNALARSVDVTTSGLSPSERAFRHSRRVGSDKVRAESRSRRKRASIGRRLFRCPVDGCGAELTSKQNLQSEQYTHLLFPTIRLLR</sequence>
<feature type="compositionally biased region" description="Polar residues" evidence="1">
    <location>
        <begin position="106"/>
        <end position="116"/>
    </location>
</feature>
<feature type="compositionally biased region" description="Basic and acidic residues" evidence="1">
    <location>
        <begin position="41"/>
        <end position="50"/>
    </location>
</feature>
<comment type="caution">
    <text evidence="2">The sequence shown here is derived from an EMBL/GenBank/DDBJ whole genome shotgun (WGS) entry which is preliminary data.</text>
</comment>
<feature type="region of interest" description="Disordered" evidence="1">
    <location>
        <begin position="79"/>
        <end position="131"/>
    </location>
</feature>
<evidence type="ECO:0000313" key="3">
    <source>
        <dbReference type="Proteomes" id="UP001437256"/>
    </source>
</evidence>
<keyword evidence="3" id="KW-1185">Reference proteome</keyword>
<dbReference type="EMBL" id="JBBXMP010000023">
    <property type="protein sequence ID" value="KAL0067715.1"/>
    <property type="molecule type" value="Genomic_DNA"/>
</dbReference>
<gene>
    <name evidence="2" type="ORF">AAF712_005155</name>
</gene>
<protein>
    <submittedName>
        <fullName evidence="2">Uncharacterized protein</fullName>
    </submittedName>
</protein>
<feature type="compositionally biased region" description="Polar residues" evidence="1">
    <location>
        <begin position="55"/>
        <end position="64"/>
    </location>
</feature>
<feature type="region of interest" description="Disordered" evidence="1">
    <location>
        <begin position="28"/>
        <end position="67"/>
    </location>
</feature>
<evidence type="ECO:0000256" key="1">
    <source>
        <dbReference type="SAM" id="MobiDB-lite"/>
    </source>
</evidence>